<dbReference type="Proteomes" id="UP000011185">
    <property type="component" value="Unassembled WGS sequence"/>
</dbReference>
<evidence type="ECO:0000256" key="1">
    <source>
        <dbReference type="SAM" id="Coils"/>
    </source>
</evidence>
<keyword evidence="4" id="KW-1185">Reference proteome</keyword>
<evidence type="ECO:0000313" key="3">
    <source>
        <dbReference type="EMBL" id="ELQ74701.1"/>
    </source>
</evidence>
<keyword evidence="1" id="KW-0175">Coiled coil</keyword>
<dbReference type="EMBL" id="JH994029">
    <property type="protein sequence ID" value="ELQ74701.1"/>
    <property type="molecule type" value="Genomic_DNA"/>
</dbReference>
<dbReference type="InParanoid" id="L7JUK7"/>
<sequence>MNLFLLLFPLAMALELRTLVYQDKLRIYPAKKRGGKILPDFEQHRNVGLGVRQKKFVLQVESHLTVNDFWRLLGQKDDELAKKSHALQLNDKGLYMSLFKSPVDNVTLFSVILASLRLPENSHVNLVVDDTEVKKIAKDATQAFANVKLKLKYILPKTVVLALDGYVKGMIEKKYVLVINTSGEKGIFCLYTTDKVEETAKNGESKDEEKGKDEKEKKADNEPKEDKKKVINDGYALKLVFAHETDIISDITIRKIMYEFIRDSVEKAYNKFRTEERNLEPVEVGYYPFDDGKNKLEYYFLIEEIVDEMIQLVQKRAPVYVRIEIIIYNSLGKQIGVLTSQEFNLLDLYKQLDEYCDKNRSAVVAFEENLVNSVLKALDDKEVTADNLLQHIDVICHGVSMQLNLVKQFFKTIKIKNREFVTYYGSSGNYYQQYKIKDKRVYKVKNTPIISSKKYEDIMHELELYERSKDILGKCDKIEYDHPIVNTYKELWERIKRDDQELTVDNYKDFVRNYSRMAKEYEPEKLKMARTELRKQLKEVEALKKKEPEIYKAVKTTYDDVNDWFKEHGEKVETTYSNINDRKLDLMYTISAVRQDITIREMNKAKEKERLEAKKKAEEAALAKKKAEKTAVPIEEQESGYFTKNLLLTDANGFGFFKNLFGKQVDAKNLPQIQERKEFGESFDETKYEMNIPRLTGYSLSDEKDVLLPHDTSIMDMDDNMEEFMKFLRNSGPLMSKMDDTTHDYEKLLKGNAGETSKVEC</sequence>
<protein>
    <submittedName>
        <fullName evidence="3">Uncharacterized protein</fullName>
    </submittedName>
</protein>
<dbReference type="AlphaFoldDB" id="L7JUK7"/>
<dbReference type="OrthoDB" id="10399720at2759"/>
<name>L7JUK7_TRAHO</name>
<reference evidence="3 4" key="1">
    <citation type="journal article" date="2012" name="PLoS Pathog.">
        <title>The genome of the obligate intracellular parasite Trachipleistophora hominis: new insights into microsporidian genome dynamics and reductive evolution.</title>
        <authorList>
            <person name="Heinz E."/>
            <person name="Williams T.A."/>
            <person name="Nakjang S."/>
            <person name="Noel C.J."/>
            <person name="Swan D.C."/>
            <person name="Goldberg A.V."/>
            <person name="Harris S.R."/>
            <person name="Weinmaier T."/>
            <person name="Markert S."/>
            <person name="Becher D."/>
            <person name="Bernhardt J."/>
            <person name="Dagan T."/>
            <person name="Hacker C."/>
            <person name="Lucocq J.M."/>
            <person name="Schweder T."/>
            <person name="Rattei T."/>
            <person name="Hall N."/>
            <person name="Hirt R.P."/>
            <person name="Embley T.M."/>
        </authorList>
    </citation>
    <scope>NUCLEOTIDE SEQUENCE [LARGE SCALE GENOMIC DNA]</scope>
</reference>
<feature type="region of interest" description="Disordered" evidence="2">
    <location>
        <begin position="199"/>
        <end position="225"/>
    </location>
</feature>
<accession>L7JUK7</accession>
<organism evidence="3 4">
    <name type="scientific">Trachipleistophora hominis</name>
    <name type="common">Microsporidian parasite</name>
    <dbReference type="NCBI Taxonomy" id="72359"/>
    <lineage>
        <taxon>Eukaryota</taxon>
        <taxon>Fungi</taxon>
        <taxon>Fungi incertae sedis</taxon>
        <taxon>Microsporidia</taxon>
        <taxon>Pleistophoridae</taxon>
        <taxon>Trachipleistophora</taxon>
    </lineage>
</organism>
<evidence type="ECO:0000256" key="2">
    <source>
        <dbReference type="SAM" id="MobiDB-lite"/>
    </source>
</evidence>
<gene>
    <name evidence="3" type="ORF">THOM_2365</name>
</gene>
<feature type="coiled-coil region" evidence="1">
    <location>
        <begin position="599"/>
        <end position="630"/>
    </location>
</feature>
<dbReference type="HOGENOM" id="CLU_381827_0_0_1"/>
<proteinExistence type="predicted"/>
<dbReference type="OMA" id="HPIVNTY"/>
<evidence type="ECO:0000313" key="4">
    <source>
        <dbReference type="Proteomes" id="UP000011185"/>
    </source>
</evidence>
<dbReference type="VEuPathDB" id="MicrosporidiaDB:THOM_2365"/>